<dbReference type="GO" id="GO:0060271">
    <property type="term" value="P:cilium assembly"/>
    <property type="evidence" value="ECO:0007669"/>
    <property type="project" value="TreeGrafter"/>
</dbReference>
<proteinExistence type="predicted"/>
<protein>
    <submittedName>
        <fullName evidence="1">Uncharacterized protein</fullName>
    </submittedName>
</protein>
<evidence type="ECO:0000313" key="2">
    <source>
        <dbReference type="Proteomes" id="UP000264820"/>
    </source>
</evidence>
<dbReference type="InterPro" id="IPR027912">
    <property type="entry name" value="CFAP54"/>
</dbReference>
<accession>A0A3Q2Z660</accession>
<name>A0A3Q2Z660_HIPCM</name>
<reference evidence="1" key="1">
    <citation type="submission" date="2025-08" db="UniProtKB">
        <authorList>
            <consortium name="Ensembl"/>
        </authorList>
    </citation>
    <scope>IDENTIFICATION</scope>
</reference>
<dbReference type="STRING" id="109280.ENSHCOP00000027331"/>
<dbReference type="PANTHER" id="PTHR33487:SF1">
    <property type="entry name" value="CILIA- AND FLAGELLA-ASSOCIATED PROTEIN 54"/>
    <property type="match status" value="1"/>
</dbReference>
<dbReference type="GeneTree" id="ENSGT00990000204242"/>
<dbReference type="Ensembl" id="ENSHCOT00000023365.1">
    <property type="protein sequence ID" value="ENSHCOP00000027331.1"/>
    <property type="gene ID" value="ENSHCOG00000019062.1"/>
</dbReference>
<dbReference type="Proteomes" id="UP000264820">
    <property type="component" value="Unplaced"/>
</dbReference>
<keyword evidence="2" id="KW-1185">Reference proteome</keyword>
<evidence type="ECO:0000313" key="1">
    <source>
        <dbReference type="Ensembl" id="ENSHCOP00000027331.1"/>
    </source>
</evidence>
<dbReference type="Pfam" id="PF14858">
    <property type="entry name" value="CFAP54_N"/>
    <property type="match status" value="1"/>
</dbReference>
<dbReference type="PANTHER" id="PTHR33487">
    <property type="entry name" value="CILIA- AND FLAGELLA-ASSOCIATED PROTEIN 54"/>
    <property type="match status" value="1"/>
</dbReference>
<reference evidence="1" key="2">
    <citation type="submission" date="2025-09" db="UniProtKB">
        <authorList>
            <consortium name="Ensembl"/>
        </authorList>
    </citation>
    <scope>IDENTIFICATION</scope>
</reference>
<dbReference type="AlphaFoldDB" id="A0A3Q2Z660"/>
<organism evidence="1 2">
    <name type="scientific">Hippocampus comes</name>
    <name type="common">Tiger tail seahorse</name>
    <dbReference type="NCBI Taxonomy" id="109280"/>
    <lineage>
        <taxon>Eukaryota</taxon>
        <taxon>Metazoa</taxon>
        <taxon>Chordata</taxon>
        <taxon>Craniata</taxon>
        <taxon>Vertebrata</taxon>
        <taxon>Euteleostomi</taxon>
        <taxon>Actinopterygii</taxon>
        <taxon>Neopterygii</taxon>
        <taxon>Teleostei</taxon>
        <taxon>Neoteleostei</taxon>
        <taxon>Acanthomorphata</taxon>
        <taxon>Syngnathiaria</taxon>
        <taxon>Syngnathiformes</taxon>
        <taxon>Syngnathoidei</taxon>
        <taxon>Syngnathidae</taxon>
        <taxon>Hippocampus</taxon>
    </lineage>
</organism>
<sequence length="280" mass="32784">MGQCSMMLLFSKMKFWKEFEYTVSLRLYFRWCTVCLSSYQCMIHIGKNIIMLVFCFNNVERVTLLAEIWRNFKPRLPFKLYQERMLQIGDFLTGLKLYQTALSQGYSLHLLQFCSTSITDITDVEHFLKCFFPEGFDTDQDVFIMKVFCCGTLIVFLPRHEKSCPCGVIIFGCWIMMQAFHQNKHLCWIIYNGRLHGCLACADVQEAQPDVELVWDVLLFLWGKLNVCSNGRRITSCVLDVRACMYFSLCPCSGRGAFPCSARWPLRVTWRRSTASRRQR</sequence>